<evidence type="ECO:0000256" key="7">
    <source>
        <dbReference type="ARBA" id="ARBA00023004"/>
    </source>
</evidence>
<dbReference type="EC" id="1.14.14.18" evidence="2"/>
<dbReference type="GO" id="GO:0006788">
    <property type="term" value="P:heme oxidation"/>
    <property type="evidence" value="ECO:0007669"/>
    <property type="project" value="InterPro"/>
</dbReference>
<dbReference type="PRINTS" id="PR00088">
    <property type="entry name" value="HAEMOXYGNASE"/>
</dbReference>
<feature type="compositionally biased region" description="Low complexity" evidence="11">
    <location>
        <begin position="1"/>
        <end position="10"/>
    </location>
</feature>
<dbReference type="Pfam" id="PF01126">
    <property type="entry name" value="Heme_oxygenase"/>
    <property type="match status" value="1"/>
</dbReference>
<dbReference type="GO" id="GO:0046872">
    <property type="term" value="F:metal ion binding"/>
    <property type="evidence" value="ECO:0007669"/>
    <property type="project" value="UniProtKB-KW"/>
</dbReference>
<dbReference type="GO" id="GO:0043922">
    <property type="term" value="P:host-mediated suppression of viral transcription"/>
    <property type="evidence" value="ECO:0007669"/>
    <property type="project" value="UniProtKB-ARBA"/>
</dbReference>
<keyword evidence="3" id="KW-0349">Heme</keyword>
<keyword evidence="5" id="KW-0677">Repeat</keyword>
<keyword evidence="7" id="KW-0408">Iron</keyword>
<evidence type="ECO:0000256" key="10">
    <source>
        <dbReference type="ARBA" id="ARBA00059879"/>
    </source>
</evidence>
<keyword evidence="6" id="KW-0560">Oxidoreductase</keyword>
<dbReference type="PANTHER" id="PTHR10720">
    <property type="entry name" value="HEME OXYGENASE"/>
    <property type="match status" value="1"/>
</dbReference>
<dbReference type="GO" id="GO:0006979">
    <property type="term" value="P:response to oxidative stress"/>
    <property type="evidence" value="ECO:0007669"/>
    <property type="project" value="TreeGrafter"/>
</dbReference>
<dbReference type="GO" id="GO:0020037">
    <property type="term" value="F:heme binding"/>
    <property type="evidence" value="ECO:0007669"/>
    <property type="project" value="TreeGrafter"/>
</dbReference>
<dbReference type="PROSITE" id="PS00593">
    <property type="entry name" value="HEME_OXYGENASE"/>
    <property type="match status" value="1"/>
</dbReference>
<comment type="function">
    <text evidence="10">Catalyzes the oxidative cleavage of heme at the alpha-methene bridge carbon, released as carbon monoxide (CO), to generate biliverdin IXalpha, while releasing the central heme iron chelate as ferrous iron. Affords protection against programmed cell death and this cytoprotective effect relies on its ability to catabolize free heme and prevent it from sensitizing cells to undergo apoptosis.</text>
</comment>
<reference evidence="12" key="2">
    <citation type="submission" date="2025-08" db="UniProtKB">
        <authorList>
            <consortium name="Ensembl"/>
        </authorList>
    </citation>
    <scope>IDENTIFICATION</scope>
</reference>
<feature type="region of interest" description="Disordered" evidence="11">
    <location>
        <begin position="52"/>
        <end position="78"/>
    </location>
</feature>
<evidence type="ECO:0000256" key="3">
    <source>
        <dbReference type="ARBA" id="ARBA00022617"/>
    </source>
</evidence>
<evidence type="ECO:0000256" key="5">
    <source>
        <dbReference type="ARBA" id="ARBA00022737"/>
    </source>
</evidence>
<evidence type="ECO:0000313" key="12">
    <source>
        <dbReference type="Ensembl" id="ENSCHIP00010028809.1"/>
    </source>
</evidence>
<dbReference type="GO" id="GO:0042167">
    <property type="term" value="P:heme catabolic process"/>
    <property type="evidence" value="ECO:0007669"/>
    <property type="project" value="TreeGrafter"/>
</dbReference>
<dbReference type="GO" id="GO:1903901">
    <property type="term" value="P:negative regulation of viral life cycle"/>
    <property type="evidence" value="ECO:0007669"/>
    <property type="project" value="UniProtKB-ARBA"/>
</dbReference>
<keyword evidence="4" id="KW-0479">Metal-binding</keyword>
<dbReference type="FunFam" id="1.20.910.10:FF:000001">
    <property type="entry name" value="Heme oxygenase 1"/>
    <property type="match status" value="1"/>
</dbReference>
<reference evidence="12" key="1">
    <citation type="submission" date="2019-03" db="EMBL/GenBank/DDBJ databases">
        <title>Genome sequencing and reference-guided assembly of Black Bengal Goat (Capra hircus).</title>
        <authorList>
            <person name="Siddiki A.Z."/>
            <person name="Baten A."/>
            <person name="Billah M."/>
            <person name="Alam M.A.U."/>
            <person name="Shawrob K.S.M."/>
            <person name="Saha S."/>
            <person name="Chowdhury M."/>
            <person name="Rahman A.H."/>
            <person name="Stear M."/>
            <person name="Miah G."/>
            <person name="Das G.B."/>
            <person name="Hossain M.M."/>
            <person name="Kumkum M."/>
            <person name="Islam M.S."/>
            <person name="Mollah A.M."/>
            <person name="Ahsan A."/>
            <person name="Tusar F."/>
            <person name="Khan M.K.I."/>
        </authorList>
    </citation>
    <scope>NUCLEOTIDE SEQUENCE [LARGE SCALE GENOMIC DNA]</scope>
</reference>
<dbReference type="AlphaFoldDB" id="A0A8C2RI70"/>
<sequence length="391" mass="43742">MRTSLRPVVRPGGGARGEQSRRAPGECLPRVPHPLLPCLCRTRGVRAAAMSAELEASEGLDEPERRISGPPEEENHTSMADLSELLKEGTKESHDRAENTQFVKDFLKGNIRKELFKLATTALYFTYSALEEEIDRNKDHPAFAPLYFPMELHRKKALIRDMEYLYGEHWEEQAQCSEATRKYVERIHEVGQNEPELLVAHAYTRYMGDLSGGQVLKKVAQRALKLPSTGEGTQFYLFENVDNAQQFKQLYRARMNALDLNLETKEKIVEEANKAFEFNMQVFNELDQAGSLLAKETLEDGLPAHDRLPAHSRLPTQDGLPVHDGKGDLRKCPYYAAQLDKVKPAGSDTTTTITGTAGTTPGAKSHCCCTTPSNANVMVTGRRTNNLRVSL</sequence>
<evidence type="ECO:0000256" key="2">
    <source>
        <dbReference type="ARBA" id="ARBA00012360"/>
    </source>
</evidence>
<evidence type="ECO:0000256" key="9">
    <source>
        <dbReference type="ARBA" id="ARBA00046441"/>
    </source>
</evidence>
<dbReference type="InterPro" id="IPR016084">
    <property type="entry name" value="Haem_Oase-like_multi-hlx"/>
</dbReference>
<evidence type="ECO:0000256" key="1">
    <source>
        <dbReference type="ARBA" id="ARBA00006134"/>
    </source>
</evidence>
<accession>A0A8C2RI70</accession>
<protein>
    <recommendedName>
        <fullName evidence="8">Heme oxygenase 1</fullName>
        <ecNumber evidence="2">1.14.14.18</ecNumber>
    </recommendedName>
</protein>
<dbReference type="Gene3D" id="1.20.910.10">
    <property type="entry name" value="Heme oxygenase-like"/>
    <property type="match status" value="1"/>
</dbReference>
<dbReference type="PANTHER" id="PTHR10720:SF2">
    <property type="entry name" value="HEME OXYGENASE 2"/>
    <property type="match status" value="1"/>
</dbReference>
<feature type="region of interest" description="Disordered" evidence="11">
    <location>
        <begin position="1"/>
        <end position="26"/>
    </location>
</feature>
<evidence type="ECO:0000256" key="6">
    <source>
        <dbReference type="ARBA" id="ARBA00023002"/>
    </source>
</evidence>
<name>A0A8C2RI70_CAPHI</name>
<proteinExistence type="inferred from homology"/>
<evidence type="ECO:0000256" key="8">
    <source>
        <dbReference type="ARBA" id="ARBA00040247"/>
    </source>
</evidence>
<dbReference type="InterPro" id="IPR002051">
    <property type="entry name" value="Haem_Oase"/>
</dbReference>
<evidence type="ECO:0000256" key="4">
    <source>
        <dbReference type="ARBA" id="ARBA00022723"/>
    </source>
</evidence>
<evidence type="ECO:0000256" key="11">
    <source>
        <dbReference type="SAM" id="MobiDB-lite"/>
    </source>
</evidence>
<comment type="subunit">
    <text evidence="9">Homodimer and higher order homooligomer. Oligomerization is crucial for its stability and function in the endoplasmic reticulum. Interacts with FLVCR2; this interaction is potentiated in the presence of heme.</text>
</comment>
<dbReference type="InterPro" id="IPR018207">
    <property type="entry name" value="Haem_oxygenase_CS"/>
</dbReference>
<dbReference type="Ensembl" id="ENSCHIT00010040662.1">
    <property type="protein sequence ID" value="ENSCHIP00010028809.1"/>
    <property type="gene ID" value="ENSCHIG00010021494.1"/>
</dbReference>
<dbReference type="CDD" id="cd19165">
    <property type="entry name" value="HemeO"/>
    <property type="match status" value="1"/>
</dbReference>
<comment type="similarity">
    <text evidence="1">Belongs to the heme oxygenase family.</text>
</comment>
<dbReference type="GO" id="GO:0004392">
    <property type="term" value="F:heme oxygenase (decyclizing) activity"/>
    <property type="evidence" value="ECO:0007669"/>
    <property type="project" value="UniProtKB-EC"/>
</dbReference>
<organism evidence="12">
    <name type="scientific">Capra hircus</name>
    <name type="common">Goat</name>
    <dbReference type="NCBI Taxonomy" id="9925"/>
    <lineage>
        <taxon>Eukaryota</taxon>
        <taxon>Metazoa</taxon>
        <taxon>Chordata</taxon>
        <taxon>Craniata</taxon>
        <taxon>Vertebrata</taxon>
        <taxon>Euteleostomi</taxon>
        <taxon>Mammalia</taxon>
        <taxon>Eutheria</taxon>
        <taxon>Laurasiatheria</taxon>
        <taxon>Artiodactyla</taxon>
        <taxon>Ruminantia</taxon>
        <taxon>Pecora</taxon>
        <taxon>Bovidae</taxon>
        <taxon>Caprinae</taxon>
        <taxon>Capra</taxon>
    </lineage>
</organism>
<dbReference type="SUPFAM" id="SSF48613">
    <property type="entry name" value="Heme oxygenase-like"/>
    <property type="match status" value="1"/>
</dbReference>
<dbReference type="InterPro" id="IPR016053">
    <property type="entry name" value="Haem_Oase-like"/>
</dbReference>